<evidence type="ECO:0000313" key="1">
    <source>
        <dbReference type="EMBL" id="KYC66555.1"/>
    </source>
</evidence>
<reference evidence="1 2" key="1">
    <citation type="submission" date="2016-01" db="EMBL/GenBank/DDBJ databases">
        <title>Genome Sequences of Twelve Sporeforming Bacillus Species Isolated from Foods.</title>
        <authorList>
            <person name="Berendsen E.M."/>
            <person name="Wells-Bennik M.H."/>
            <person name="Krawcyk A.O."/>
            <person name="De Jong A."/>
            <person name="Holsappel S."/>
            <person name="Eijlander R.T."/>
            <person name="Kuipers O.P."/>
        </authorList>
    </citation>
    <scope>NUCLEOTIDE SEQUENCE [LARGE SCALE GENOMIC DNA]</scope>
    <source>
        <strain evidence="1 2">B4098</strain>
    </source>
</reference>
<proteinExistence type="predicted"/>
<gene>
    <name evidence="1" type="ORF">B4098_1445</name>
</gene>
<evidence type="ECO:0000313" key="2">
    <source>
        <dbReference type="Proteomes" id="UP000075288"/>
    </source>
</evidence>
<organism evidence="1 2">
    <name type="scientific">Heyndrickxia coagulans</name>
    <name type="common">Weizmannia coagulans</name>
    <dbReference type="NCBI Taxonomy" id="1398"/>
    <lineage>
        <taxon>Bacteria</taxon>
        <taxon>Bacillati</taxon>
        <taxon>Bacillota</taxon>
        <taxon>Bacilli</taxon>
        <taxon>Bacillales</taxon>
        <taxon>Bacillaceae</taxon>
        <taxon>Heyndrickxia</taxon>
    </lineage>
</organism>
<sequence length="37" mass="4220">MKRRSCLHSKNSSGTDLAAFFLQKNQPDVQLTKKKRG</sequence>
<accession>A0A150KAE4</accession>
<dbReference type="AlphaFoldDB" id="A0A150KAE4"/>
<name>A0A150KAE4_HEYCO</name>
<dbReference type="Proteomes" id="UP000075288">
    <property type="component" value="Unassembled WGS sequence"/>
</dbReference>
<comment type="caution">
    <text evidence="1">The sequence shown here is derived from an EMBL/GenBank/DDBJ whole genome shotgun (WGS) entry which is preliminary data.</text>
</comment>
<protein>
    <submittedName>
        <fullName evidence="1">Uncharacterized protein</fullName>
    </submittedName>
</protein>
<dbReference type="EMBL" id="LQYG01000006">
    <property type="protein sequence ID" value="KYC66555.1"/>
    <property type="molecule type" value="Genomic_DNA"/>
</dbReference>